<dbReference type="AlphaFoldDB" id="A0A1G9F0J6"/>
<keyword evidence="2" id="KW-1185">Reference proteome</keyword>
<organism evidence="1 2">
    <name type="scientific">Lacicoccus qingdaonensis</name>
    <dbReference type="NCBI Taxonomy" id="576118"/>
    <lineage>
        <taxon>Bacteria</taxon>
        <taxon>Bacillati</taxon>
        <taxon>Bacillota</taxon>
        <taxon>Bacilli</taxon>
        <taxon>Bacillales</taxon>
        <taxon>Salinicoccaceae</taxon>
        <taxon>Lacicoccus</taxon>
    </lineage>
</organism>
<dbReference type="EMBL" id="FNFY01000010">
    <property type="protein sequence ID" value="SDK81986.1"/>
    <property type="molecule type" value="Genomic_DNA"/>
</dbReference>
<reference evidence="2" key="1">
    <citation type="submission" date="2016-10" db="EMBL/GenBank/DDBJ databases">
        <authorList>
            <person name="Varghese N."/>
            <person name="Submissions S."/>
        </authorList>
    </citation>
    <scope>NUCLEOTIDE SEQUENCE [LARGE SCALE GENOMIC DNA]</scope>
    <source>
        <strain evidence="2">CGMCC 1.8895</strain>
    </source>
</reference>
<evidence type="ECO:0000313" key="1">
    <source>
        <dbReference type="EMBL" id="SDK81986.1"/>
    </source>
</evidence>
<gene>
    <name evidence="1" type="ORF">SAMN05216216_11075</name>
</gene>
<dbReference type="RefSeq" id="WP_092986108.1">
    <property type="nucleotide sequence ID" value="NZ_FNFY01000010.1"/>
</dbReference>
<dbReference type="STRING" id="576118.SAMN05216216_11075"/>
<sequence>MREERKPIFKVNRHMHPEFWGVSDEEALRQMAEFSAKLDAERYKAEAWDKLKDSLKDMVTALARQSRANHSRIATVKSMLGLMDVIYKEIEEDDQWG</sequence>
<name>A0A1G9F0J6_9BACL</name>
<protein>
    <submittedName>
        <fullName evidence="1">Uncharacterized protein</fullName>
    </submittedName>
</protein>
<proteinExistence type="predicted"/>
<evidence type="ECO:0000313" key="2">
    <source>
        <dbReference type="Proteomes" id="UP000199008"/>
    </source>
</evidence>
<dbReference type="Proteomes" id="UP000199008">
    <property type="component" value="Unassembled WGS sequence"/>
</dbReference>
<accession>A0A1G9F0J6</accession>